<comment type="subcellular location">
    <subcellularLocation>
        <location evidence="1">Nucleus</location>
    </subcellularLocation>
</comment>
<feature type="compositionally biased region" description="Low complexity" evidence="12">
    <location>
        <begin position="308"/>
        <end position="323"/>
    </location>
</feature>
<dbReference type="InterPro" id="IPR013763">
    <property type="entry name" value="Cyclin-like_dom"/>
</dbReference>
<evidence type="ECO:0000313" key="14">
    <source>
        <dbReference type="EMBL" id="KAK6631760.1"/>
    </source>
</evidence>
<keyword evidence="6" id="KW-0804">Transcription</keyword>
<sequence>MPCWYYDKKELRNTPSIQDDIDFETECRYRKEGARFIINTGTKMDLGYNTMATGVVYFHRFYMFHSFRNFPRYVTACCCLFLAGKVEETPKKCKDIIKIARSLLTDSKFQQFGDDPKEEVMTLERILLQTIKFDLQVEHPYQFLLKYAKCLKGDKTKLQKMVQMAWTFVNDSLCTTLSLQWEPEVIAVALMYLAGKLSKFEVVDWVGRTPKHLFWWDMFVEDVTMNLLEDICHQVLDLYSAPQQVTAPDSPPLVRSTGFKKERPLPIPTVVSPNISQLTPSPLGKSVKTVAGDVKLPTQEKPLLINESSSSSQHYPFQSAFSNAPPPPPPPTASVFPPAFSAPGGQPGPVTAATAPPPPPSAFPAAFPPSFPPPTSQPPPPPAYYPRQAPNYFPS</sequence>
<evidence type="ECO:0000256" key="8">
    <source>
        <dbReference type="ARBA" id="ARBA00023306"/>
    </source>
</evidence>
<evidence type="ECO:0000256" key="3">
    <source>
        <dbReference type="ARBA" id="ARBA00022776"/>
    </source>
</evidence>
<evidence type="ECO:0000256" key="1">
    <source>
        <dbReference type="ARBA" id="ARBA00004123"/>
    </source>
</evidence>
<evidence type="ECO:0000256" key="6">
    <source>
        <dbReference type="ARBA" id="ARBA00023163"/>
    </source>
</evidence>
<dbReference type="FunFam" id="1.10.472.10:FF:000021">
    <property type="entry name" value="Cyclin-K (Predicted)"/>
    <property type="match status" value="1"/>
</dbReference>
<evidence type="ECO:0000313" key="16">
    <source>
        <dbReference type="Proteomes" id="UP001359485"/>
    </source>
</evidence>
<dbReference type="AlphaFoldDB" id="A0AAN8P053"/>
<dbReference type="GO" id="GO:0051301">
    <property type="term" value="P:cell division"/>
    <property type="evidence" value="ECO:0007669"/>
    <property type="project" value="UniProtKB-KW"/>
</dbReference>
<comment type="function">
    <text evidence="9">Regulatory subunit of cyclin-dependent kinases that mediates activation of target kinases. Plays a role in transcriptional regulation via its role in regulating the phosphorylation of the C-terminal domain (CTD) of the large subunit of RNA polymerase II (POLR2A).</text>
</comment>
<gene>
    <name evidence="14" type="ORF">RUM43_013824</name>
    <name evidence="15" type="ORF">RUM44_013035</name>
</gene>
<dbReference type="InterPro" id="IPR036915">
    <property type="entry name" value="Cyclin-like_sf"/>
</dbReference>
<evidence type="ECO:0000256" key="4">
    <source>
        <dbReference type="ARBA" id="ARBA00023015"/>
    </source>
</evidence>
<dbReference type="FunFam" id="1.10.472.10:FF:000018">
    <property type="entry name" value="Cyclin-K (Predicted)"/>
    <property type="match status" value="1"/>
</dbReference>
<feature type="compositionally biased region" description="Low complexity" evidence="12">
    <location>
        <begin position="333"/>
        <end position="354"/>
    </location>
</feature>
<reference evidence="14 17" key="1">
    <citation type="submission" date="2023-10" db="EMBL/GenBank/DDBJ databases">
        <title>Genomes of two closely related lineages of the louse Polyplax serrata with different host specificities.</title>
        <authorList>
            <person name="Martinu J."/>
            <person name="Tarabai H."/>
            <person name="Stefka J."/>
            <person name="Hypsa V."/>
        </authorList>
    </citation>
    <scope>NUCLEOTIDE SEQUENCE [LARGE SCALE GENOMIC DNA]</scope>
    <source>
        <strain evidence="15">98ZLc_SE</strain>
        <strain evidence="14">HR10_N</strain>
    </source>
</reference>
<keyword evidence="4" id="KW-0805">Transcription regulation</keyword>
<evidence type="ECO:0000256" key="2">
    <source>
        <dbReference type="ARBA" id="ARBA00022618"/>
    </source>
</evidence>
<dbReference type="Gene3D" id="1.10.472.10">
    <property type="entry name" value="Cyclin-like"/>
    <property type="match status" value="2"/>
</dbReference>
<dbReference type="Pfam" id="PF00134">
    <property type="entry name" value="Cyclin_N"/>
    <property type="match status" value="1"/>
</dbReference>
<feature type="compositionally biased region" description="Pro residues" evidence="12">
    <location>
        <begin position="355"/>
        <end position="384"/>
    </location>
</feature>
<dbReference type="PROSITE" id="PS50871">
    <property type="entry name" value="C1Q"/>
    <property type="match status" value="1"/>
</dbReference>
<evidence type="ECO:0000256" key="12">
    <source>
        <dbReference type="SAM" id="MobiDB-lite"/>
    </source>
</evidence>
<dbReference type="EMBL" id="JAWJWF010000001">
    <property type="protein sequence ID" value="KAK6641326.1"/>
    <property type="molecule type" value="Genomic_DNA"/>
</dbReference>
<keyword evidence="8" id="KW-0131">Cell cycle</keyword>
<evidence type="ECO:0000256" key="9">
    <source>
        <dbReference type="ARBA" id="ARBA00054991"/>
    </source>
</evidence>
<evidence type="ECO:0000259" key="13">
    <source>
        <dbReference type="PROSITE" id="PS50871"/>
    </source>
</evidence>
<dbReference type="EMBL" id="JAWJWE010000008">
    <property type="protein sequence ID" value="KAK6631760.1"/>
    <property type="molecule type" value="Genomic_DNA"/>
</dbReference>
<dbReference type="InterPro" id="IPR043198">
    <property type="entry name" value="Cyclin/Ssn8"/>
</dbReference>
<evidence type="ECO:0000256" key="10">
    <source>
        <dbReference type="ARBA" id="ARBA00073757"/>
    </source>
</evidence>
<protein>
    <recommendedName>
        <fullName evidence="10">Cyclin-K</fullName>
    </recommendedName>
</protein>
<organism evidence="14 17">
    <name type="scientific">Polyplax serrata</name>
    <name type="common">Common mouse louse</name>
    <dbReference type="NCBI Taxonomy" id="468196"/>
    <lineage>
        <taxon>Eukaryota</taxon>
        <taxon>Metazoa</taxon>
        <taxon>Ecdysozoa</taxon>
        <taxon>Arthropoda</taxon>
        <taxon>Hexapoda</taxon>
        <taxon>Insecta</taxon>
        <taxon>Pterygota</taxon>
        <taxon>Neoptera</taxon>
        <taxon>Paraneoptera</taxon>
        <taxon>Psocodea</taxon>
        <taxon>Troctomorpha</taxon>
        <taxon>Phthiraptera</taxon>
        <taxon>Anoplura</taxon>
        <taxon>Polyplacidae</taxon>
        <taxon>Polyplax</taxon>
    </lineage>
</organism>
<dbReference type="Pfam" id="PF21797">
    <property type="entry name" value="CycT2-like_C"/>
    <property type="match status" value="1"/>
</dbReference>
<comment type="similarity">
    <text evidence="11">Belongs to the cyclin family.</text>
</comment>
<evidence type="ECO:0000256" key="11">
    <source>
        <dbReference type="RuleBase" id="RU000383"/>
    </source>
</evidence>
<keyword evidence="5 11" id="KW-0195">Cyclin</keyword>
<dbReference type="Proteomes" id="UP001372834">
    <property type="component" value="Unassembled WGS sequence"/>
</dbReference>
<evidence type="ECO:0000256" key="7">
    <source>
        <dbReference type="ARBA" id="ARBA00023242"/>
    </source>
</evidence>
<feature type="compositionally biased region" description="Low complexity" evidence="12">
    <location>
        <begin position="385"/>
        <end position="395"/>
    </location>
</feature>
<keyword evidence="7" id="KW-0539">Nucleus</keyword>
<evidence type="ECO:0000256" key="5">
    <source>
        <dbReference type="ARBA" id="ARBA00023127"/>
    </source>
</evidence>
<name>A0AAN8P053_POLSC</name>
<keyword evidence="16" id="KW-1185">Reference proteome</keyword>
<evidence type="ECO:0000313" key="17">
    <source>
        <dbReference type="Proteomes" id="UP001372834"/>
    </source>
</evidence>
<dbReference type="PANTHER" id="PTHR10026">
    <property type="entry name" value="CYCLIN"/>
    <property type="match status" value="1"/>
</dbReference>
<comment type="caution">
    <text evidence="14">The sequence shown here is derived from an EMBL/GenBank/DDBJ whole genome shotgun (WGS) entry which is preliminary data.</text>
</comment>
<proteinExistence type="inferred from homology"/>
<dbReference type="GO" id="GO:0016538">
    <property type="term" value="F:cyclin-dependent protein serine/threonine kinase regulator activity"/>
    <property type="evidence" value="ECO:0007669"/>
    <property type="project" value="InterPro"/>
</dbReference>
<dbReference type="InterPro" id="IPR006671">
    <property type="entry name" value="Cyclin_N"/>
</dbReference>
<dbReference type="InterPro" id="IPR001073">
    <property type="entry name" value="C1q_dom"/>
</dbReference>
<keyword evidence="3" id="KW-0498">Mitosis</keyword>
<dbReference type="Proteomes" id="UP001359485">
    <property type="component" value="Unassembled WGS sequence"/>
</dbReference>
<dbReference type="SMART" id="SM00385">
    <property type="entry name" value="CYCLIN"/>
    <property type="match status" value="2"/>
</dbReference>
<evidence type="ECO:0000313" key="15">
    <source>
        <dbReference type="EMBL" id="KAK6641326.1"/>
    </source>
</evidence>
<dbReference type="SUPFAM" id="SSF47954">
    <property type="entry name" value="Cyclin-like"/>
    <property type="match status" value="2"/>
</dbReference>
<dbReference type="CDD" id="cd20531">
    <property type="entry name" value="CYCLIN_CCNK_rpt2"/>
    <property type="match status" value="1"/>
</dbReference>
<dbReference type="CDD" id="cd20530">
    <property type="entry name" value="CYCLIN_CCNK_rpt1"/>
    <property type="match status" value="1"/>
</dbReference>
<keyword evidence="2" id="KW-0132">Cell division</keyword>
<dbReference type="GO" id="GO:0006357">
    <property type="term" value="P:regulation of transcription by RNA polymerase II"/>
    <property type="evidence" value="ECO:0007669"/>
    <property type="project" value="InterPro"/>
</dbReference>
<accession>A0AAN8P053</accession>
<feature type="domain" description="C1q" evidence="13">
    <location>
        <begin position="356"/>
        <end position="395"/>
    </location>
</feature>
<dbReference type="GO" id="GO:0005634">
    <property type="term" value="C:nucleus"/>
    <property type="evidence" value="ECO:0007669"/>
    <property type="project" value="UniProtKB-SubCell"/>
</dbReference>
<feature type="region of interest" description="Disordered" evidence="12">
    <location>
        <begin position="308"/>
        <end position="395"/>
    </location>
</feature>